<dbReference type="EMBL" id="HBET01014844">
    <property type="protein sequence ID" value="CAD8565680.1"/>
    <property type="molecule type" value="Transcribed_RNA"/>
</dbReference>
<evidence type="ECO:0000313" key="2">
    <source>
        <dbReference type="EMBL" id="CAD8565680.1"/>
    </source>
</evidence>
<protein>
    <submittedName>
        <fullName evidence="2">Uncharacterized protein</fullName>
    </submittedName>
</protein>
<sequence>MAAVAAGEVLHAAAFAGGSRWAVTAGSHGALRVWDVAAAELETARRRTSSVGDSGATAASSGLPVLAAGALEVRRDTAFPPGSKPAAVPMSSAEQGWSTPGGSGPGGSGPRTSMTRGRAAARSEDGDGMSGRRRSAGMRGRGGDAAAASAAAADAAATGAADDESDGASSEDLDAVLDDLLEGEESDGGDDQGDGAMAMSARRAVGSPKRAAQAPTLSPPVLERAPWMLKGLGPDQHGVITALVVLNDGSSVVCGTRCGVLAAWSASPQQ</sequence>
<reference evidence="2" key="1">
    <citation type="submission" date="2021-01" db="EMBL/GenBank/DDBJ databases">
        <authorList>
            <person name="Corre E."/>
            <person name="Pelletier E."/>
            <person name="Niang G."/>
            <person name="Scheremetjew M."/>
            <person name="Finn R."/>
            <person name="Kale V."/>
            <person name="Holt S."/>
            <person name="Cochrane G."/>
            <person name="Meng A."/>
            <person name="Brown T."/>
            <person name="Cohen L."/>
        </authorList>
    </citation>
    <scope>NUCLEOTIDE SEQUENCE</scope>
    <source>
        <strain evidence="2">E4-10</strain>
    </source>
</reference>
<feature type="region of interest" description="Disordered" evidence="1">
    <location>
        <begin position="76"/>
        <end position="145"/>
    </location>
</feature>
<evidence type="ECO:0000256" key="1">
    <source>
        <dbReference type="SAM" id="MobiDB-lite"/>
    </source>
</evidence>
<feature type="region of interest" description="Disordered" evidence="1">
    <location>
        <begin position="182"/>
        <end position="217"/>
    </location>
</feature>
<proteinExistence type="predicted"/>
<name>A0A7S0PEJ8_CAFRO</name>
<organism evidence="2">
    <name type="scientific">Cafeteria roenbergensis</name>
    <name type="common">Marine flagellate</name>
    <dbReference type="NCBI Taxonomy" id="33653"/>
    <lineage>
        <taxon>Eukaryota</taxon>
        <taxon>Sar</taxon>
        <taxon>Stramenopiles</taxon>
        <taxon>Bigyra</taxon>
        <taxon>Opalozoa</taxon>
        <taxon>Bicosoecida</taxon>
        <taxon>Cafeteriaceae</taxon>
        <taxon>Cafeteria</taxon>
    </lineage>
</organism>
<gene>
    <name evidence="2" type="ORF">CROE0942_LOCUS10058</name>
</gene>
<dbReference type="AlphaFoldDB" id="A0A7S0PEJ8"/>
<accession>A0A7S0PEJ8</accession>
<feature type="compositionally biased region" description="Gly residues" evidence="1">
    <location>
        <begin position="99"/>
        <end position="109"/>
    </location>
</feature>
<feature type="compositionally biased region" description="Acidic residues" evidence="1">
    <location>
        <begin position="182"/>
        <end position="193"/>
    </location>
</feature>